<protein>
    <submittedName>
        <fullName evidence="1">Uncharacterized protein</fullName>
    </submittedName>
</protein>
<dbReference type="AlphaFoldDB" id="A0A7Y4B6Z3"/>
<comment type="caution">
    <text evidence="1">The sequence shown here is derived from an EMBL/GenBank/DDBJ whole genome shotgun (WGS) entry which is preliminary data.</text>
</comment>
<organism evidence="1 2">
    <name type="scientific">Vibrio alginolyticus</name>
    <dbReference type="NCBI Taxonomy" id="663"/>
    <lineage>
        <taxon>Bacteria</taxon>
        <taxon>Pseudomonadati</taxon>
        <taxon>Pseudomonadota</taxon>
        <taxon>Gammaproteobacteria</taxon>
        <taxon>Vibrionales</taxon>
        <taxon>Vibrionaceae</taxon>
        <taxon>Vibrio</taxon>
    </lineage>
</organism>
<accession>A0A7Y4B6Z3</accession>
<sequence>MILPTKVLRPVDSLYCISAFVVDIMQSQDGLDFDALLDELNHKYPIEVSIEKLQHCLDFLFIIGKLELENETLKAVLK</sequence>
<gene>
    <name evidence="1" type="ORF">F0254_23790</name>
</gene>
<dbReference type="EMBL" id="VTYF01000023">
    <property type="protein sequence ID" value="NOI11842.1"/>
    <property type="molecule type" value="Genomic_DNA"/>
</dbReference>
<dbReference type="Proteomes" id="UP000532247">
    <property type="component" value="Unassembled WGS sequence"/>
</dbReference>
<reference evidence="1 2" key="1">
    <citation type="submission" date="2019-09" db="EMBL/GenBank/DDBJ databases">
        <title>Draft genome sequencing and comparative genomics of hatchery-associated Vibrios.</title>
        <authorList>
            <person name="Kehlet-Delgado H."/>
            <person name="Mueller R.S."/>
        </authorList>
    </citation>
    <scope>NUCLEOTIDE SEQUENCE [LARGE SCALE GENOMIC DNA]</scope>
    <source>
        <strain evidence="1 2">081416A</strain>
    </source>
</reference>
<dbReference type="InterPro" id="IPR046897">
    <property type="entry name" value="ABC-3C_MC6"/>
</dbReference>
<proteinExistence type="predicted"/>
<name>A0A7Y4B6Z3_VIBAL</name>
<dbReference type="Pfam" id="PF20293">
    <property type="entry name" value="MC6"/>
    <property type="match status" value="1"/>
</dbReference>
<dbReference type="RefSeq" id="WP_140075367.1">
    <property type="nucleotide sequence ID" value="NZ_CP135970.1"/>
</dbReference>
<evidence type="ECO:0000313" key="2">
    <source>
        <dbReference type="Proteomes" id="UP000532247"/>
    </source>
</evidence>
<evidence type="ECO:0000313" key="1">
    <source>
        <dbReference type="EMBL" id="NOI11842.1"/>
    </source>
</evidence>